<feature type="transmembrane region" description="Helical" evidence="1">
    <location>
        <begin position="302"/>
        <end position="320"/>
    </location>
</feature>
<geneLocation type="plasmid" evidence="3">
    <name>pjcm18538 dna</name>
</geneLocation>
<dbReference type="KEGG" id="marz:MARA_15530"/>
<protein>
    <submittedName>
        <fullName evidence="2">Uncharacterized protein</fullName>
    </submittedName>
</protein>
<feature type="transmembrane region" description="Helical" evidence="1">
    <location>
        <begin position="187"/>
        <end position="207"/>
    </location>
</feature>
<proteinExistence type="predicted"/>
<keyword evidence="1" id="KW-0472">Membrane</keyword>
<evidence type="ECO:0000313" key="3">
    <source>
        <dbReference type="Proteomes" id="UP000467428"/>
    </source>
</evidence>
<organism evidence="2 3">
    <name type="scientific">Mycolicibacterium arabiense</name>
    <dbReference type="NCBI Taxonomy" id="1286181"/>
    <lineage>
        <taxon>Bacteria</taxon>
        <taxon>Bacillati</taxon>
        <taxon>Actinomycetota</taxon>
        <taxon>Actinomycetes</taxon>
        <taxon>Mycobacteriales</taxon>
        <taxon>Mycobacteriaceae</taxon>
        <taxon>Mycolicibacterium</taxon>
    </lineage>
</organism>
<keyword evidence="1" id="KW-0812">Transmembrane</keyword>
<feature type="transmembrane region" description="Helical" evidence="1">
    <location>
        <begin position="253"/>
        <end position="282"/>
    </location>
</feature>
<name>A0A7I7RWE2_9MYCO</name>
<evidence type="ECO:0000313" key="2">
    <source>
        <dbReference type="EMBL" id="BBY48085.1"/>
    </source>
</evidence>
<reference evidence="2 3" key="1">
    <citation type="journal article" date="2019" name="Emerg. Microbes Infect.">
        <title>Comprehensive subspecies identification of 175 nontuberculous mycobacteria species based on 7547 genomic profiles.</title>
        <authorList>
            <person name="Matsumoto Y."/>
            <person name="Kinjo T."/>
            <person name="Motooka D."/>
            <person name="Nabeya D."/>
            <person name="Jung N."/>
            <person name="Uechi K."/>
            <person name="Horii T."/>
            <person name="Iida T."/>
            <person name="Fujita J."/>
            <person name="Nakamura S."/>
        </authorList>
    </citation>
    <scope>NUCLEOTIDE SEQUENCE [LARGE SCALE GENOMIC DNA]</scope>
    <source>
        <strain evidence="2 3">JCM 18538</strain>
    </source>
</reference>
<gene>
    <name evidence="2" type="ORF">MARA_15530</name>
</gene>
<accession>A0A7I7RWE2</accession>
<dbReference type="Proteomes" id="UP000467428">
    <property type="component" value="Chromosome"/>
</dbReference>
<sequence>MALTGRNFTVLLIADPGVPARLAKRIAESLPHDLSESTNPPERWEASVRVQPHLRDEQAAFREVIASVEPSKEEADVVIYMTDLPRRENRLPILAEISAEHRFGLIAVAGVGATLVARRVHELVILAVSVVTERPGLKPRSAARLDSTEIREGVRYFAPRGLRRLRLLAGMVRANRPWRLVAGLSKVLVVALGSGALALATDTIWLFADTMGLWRQCATTVLSIGAMVTWLILDHELWERPTSPAERARSTLYNLATLITLTIGVTVLHVALFVLMLVAAKLTLLPEVFSQTLGHPVSTNDYLSLAWLLASISTVGGALGSGLEDDDGVRTAAYGVRQRQRFDE</sequence>
<dbReference type="EMBL" id="AP022593">
    <property type="protein sequence ID" value="BBY48085.1"/>
    <property type="molecule type" value="Genomic_DNA"/>
</dbReference>
<keyword evidence="3" id="KW-1185">Reference proteome</keyword>
<feature type="transmembrane region" description="Helical" evidence="1">
    <location>
        <begin position="213"/>
        <end position="233"/>
    </location>
</feature>
<dbReference type="AlphaFoldDB" id="A0A7I7RWE2"/>
<evidence type="ECO:0000256" key="1">
    <source>
        <dbReference type="SAM" id="Phobius"/>
    </source>
</evidence>
<keyword evidence="1" id="KW-1133">Transmembrane helix</keyword>